<proteinExistence type="predicted"/>
<comment type="caution">
    <text evidence="2">The sequence shown here is derived from an EMBL/GenBank/DDBJ whole genome shotgun (WGS) entry which is preliminary data.</text>
</comment>
<dbReference type="SUPFAM" id="SSF49899">
    <property type="entry name" value="Concanavalin A-like lectins/glucanases"/>
    <property type="match status" value="2"/>
</dbReference>
<dbReference type="GO" id="GO:0016787">
    <property type="term" value="F:hydrolase activity"/>
    <property type="evidence" value="ECO:0007669"/>
    <property type="project" value="InterPro"/>
</dbReference>
<protein>
    <submittedName>
        <fullName evidence="2">Concanavalin A-like lectin/glucanase superfamily protein</fullName>
    </submittedName>
</protein>
<dbReference type="Gene3D" id="2.60.120.560">
    <property type="entry name" value="Exo-inulinase, domain 1"/>
    <property type="match status" value="1"/>
</dbReference>
<feature type="domain" description="3-keto-alpha-glucoside-1,2-lyase/3-keto-2-hydroxy-glucal hydratase" evidence="1">
    <location>
        <begin position="605"/>
        <end position="762"/>
    </location>
</feature>
<name>A0A5S4ZSL2_9FIRM</name>
<accession>A0A5S4ZSL2</accession>
<dbReference type="Pfam" id="PF06439">
    <property type="entry name" value="3keto-disac_hyd"/>
    <property type="match status" value="1"/>
</dbReference>
<dbReference type="InterPro" id="IPR010496">
    <property type="entry name" value="AL/BT2_dom"/>
</dbReference>
<dbReference type="Gene3D" id="2.60.120.200">
    <property type="match status" value="2"/>
</dbReference>
<dbReference type="Pfam" id="PF13385">
    <property type="entry name" value="Laminin_G_3"/>
    <property type="match status" value="2"/>
</dbReference>
<dbReference type="Proteomes" id="UP000323166">
    <property type="component" value="Unassembled WGS sequence"/>
</dbReference>
<dbReference type="EMBL" id="VNHM01000009">
    <property type="protein sequence ID" value="TYO95124.1"/>
    <property type="molecule type" value="Genomic_DNA"/>
</dbReference>
<evidence type="ECO:0000313" key="3">
    <source>
        <dbReference type="Proteomes" id="UP000323166"/>
    </source>
</evidence>
<sequence>MPVTASFTRDSDAYLSDGTLVRPNVPRFENGKFGQAIMVEEGTTNRLTTVDFESWVNYTDGESIGEMYFRQDELRGKVLRLKKTDTGTGRYGKKGFLSGMTGSVYNHSIYVRALSSTGRIACMYVDAQRSGGGLITSQKFFNLSDLPLGEWVRITTTHDGSPNTLSGGGSVFVWIDNAPGECEFALPQVELKSYATSFTPGTRDPEVLTIPTAEVLTDSGPWTVEFFCKKSFEFNRNHVLFSAWPKFYVSIGANSRALLSWFDGTQRTAYSSSSIPDVTGWHYWALSWDGTVAKVYVDAVKLIEVTTNLPSSLPSIAQIGRFDSNSVYSSLIDDLRISNRALTDEEIADAYVSNQPLPKDGYTTCKLSFDLTLRDKEGKYVVYDNTPQSGYIQWENLSIGYQGMMYDIADGYTNGTYVWWDFDKPYELQSSNTLPELTEDDVLVLLNKNGTHMTVPTASVVDGGLIVPESIMADAIAANAITGNKILAGSISSDKIAAGAVGAEAIAANAIAAQHIMAGAITSDHISANGIIGNKIIGGEILAGLVNIVGKDESGNSVVQIGHYEGLGPQTATFTRNSVAYKQDGTQVAADQPRYEYTALPYPVWQDTFDTNQLSQYTSGGDSPATWAVSGGVLTGTGGSQATLIKNDLLLQDCEIVLTSDQAQDGGIIARYQDNNNYYLLALYDDSGVAPTQNIRLYKRVGGTYTSLAYADVTWPRGTSKQIKFTLHGSRLEAYFDGVKVISVTDTTFTGGGVGLRHHGSTGSDRYLDFSVYYVQQGVMVEESTSNLVKTNAGATADFSDATGWSLNPNTSVSGGKLRLQSPDGSSVAIAQCVMTNVPANTAVSFSVRARYTDESDPGANGSLYVDFSGTGYDSNDQQLTIPSTQICTTFATFKRDGMNTGTPPSSFNFRIFSFSKRPIEVDFVQVELLPMATSFVNGIRYGEKLNVPTENVFNPGAWAMDMIYTPTCSWGMANTPHLWRIDLGYPDLANNYALYVMTDGRLQARLRSENVTYFITDSEVLVPGKTYHITITGDGSTFYLMKNGQLIGTSSYVPPAGTMPTEMCIGYFTGGHGQADGIIHDVRFSNILRTLAEHQAEYNSGLPLSVDDATTYLMSCDGHLQPSIRKFGIASKSGEIEGSIIRGSQIFGTRFQSGDEASSSYVQIGSGNSPIEVIRNNKPALNIWTSQNIGITGGTGGIVEFYDANDGSRKGYIAAYKDTGPYGLGDGLVISAEDNNTNHKDLILIGDRITLGVKNFGMFTRVYDYLEVDGDADIENLYVTGEKNAVQFTDNYGRRILSARESPDIRFEIEDIAQLENGECKVEIDPIFLECVVPHSDDYRWLVHATPYMSSMPGLYVAEIGDTYLVFRDLAGSNGQFFWRLSALRRGFENNWLEPYSDYNLDLLESNWEDEYMQLIEIEIDETVLTSGWEDELL</sequence>
<organism evidence="2 3">
    <name type="scientific">Desulfallas thermosapovorans DSM 6562</name>
    <dbReference type="NCBI Taxonomy" id="1121431"/>
    <lineage>
        <taxon>Bacteria</taxon>
        <taxon>Bacillati</taxon>
        <taxon>Bacillota</taxon>
        <taxon>Clostridia</taxon>
        <taxon>Eubacteriales</taxon>
        <taxon>Desulfallaceae</taxon>
        <taxon>Desulfallas</taxon>
    </lineage>
</organism>
<evidence type="ECO:0000313" key="2">
    <source>
        <dbReference type="EMBL" id="TYO95124.1"/>
    </source>
</evidence>
<dbReference type="GO" id="GO:0030246">
    <property type="term" value="F:carbohydrate binding"/>
    <property type="evidence" value="ECO:0007669"/>
    <property type="project" value="UniProtKB-KW"/>
</dbReference>
<reference evidence="2 3" key="1">
    <citation type="submission" date="2019-07" db="EMBL/GenBank/DDBJ databases">
        <title>Genomic Encyclopedia of Type Strains, Phase I: the one thousand microbial genomes (KMG-I) project.</title>
        <authorList>
            <person name="Kyrpides N."/>
        </authorList>
    </citation>
    <scope>NUCLEOTIDE SEQUENCE [LARGE SCALE GENOMIC DNA]</scope>
    <source>
        <strain evidence="2 3">DSM 6562</strain>
    </source>
</reference>
<evidence type="ECO:0000259" key="1">
    <source>
        <dbReference type="Pfam" id="PF06439"/>
    </source>
</evidence>
<keyword evidence="3" id="KW-1185">Reference proteome</keyword>
<dbReference type="RefSeq" id="WP_166511858.1">
    <property type="nucleotide sequence ID" value="NZ_VNHM01000009.1"/>
</dbReference>
<keyword evidence="2" id="KW-0430">Lectin</keyword>
<dbReference type="InterPro" id="IPR013320">
    <property type="entry name" value="ConA-like_dom_sf"/>
</dbReference>
<gene>
    <name evidence="2" type="ORF">LX24_01853</name>
</gene>